<proteinExistence type="predicted"/>
<accession>A0A423U981</accession>
<keyword evidence="3" id="KW-1185">Reference proteome</keyword>
<reference evidence="2 3" key="2">
    <citation type="submission" date="2019-01" db="EMBL/GenBank/DDBJ databases">
        <title>The decoding of complex shrimp genome reveals the adaptation for benthos swimmer, frequently molting mechanism and breeding impact on genome.</title>
        <authorList>
            <person name="Sun Y."/>
            <person name="Gao Y."/>
            <person name="Yu Y."/>
        </authorList>
    </citation>
    <scope>NUCLEOTIDE SEQUENCE [LARGE SCALE GENOMIC DNA]</scope>
    <source>
        <tissue evidence="2">Muscle</tissue>
    </source>
</reference>
<comment type="caution">
    <text evidence="2">The sequence shown here is derived from an EMBL/GenBank/DDBJ whole genome shotgun (WGS) entry which is preliminary data.</text>
</comment>
<dbReference type="AlphaFoldDB" id="A0A423U981"/>
<feature type="region of interest" description="Disordered" evidence="1">
    <location>
        <begin position="329"/>
        <end position="354"/>
    </location>
</feature>
<gene>
    <name evidence="2" type="ORF">C7M84_018649</name>
</gene>
<sequence>MTFPTKTPTFYSSNCCCCVGGRSSEVVAPVTQSCALVRRGHSLAGWSLHRENDDMLSRRRSPLSVPGARLLITCGGPRRPILPRTRSAMAVTNQSPALADYFLRDSEGVSPAGKNLAGCIPSAVTHTPPLPLPPSSSLLLKPSSPPSASLLSSSFPLPLLPPPLLPRPLCPTVPLSPMPLSSPMPLASPIPLSSLMPLPSLIPSRHLSPSPIIPVPSHPSPPLSPVPLFPRPLSPLLFSSRPLSPSSRPLPLPSLSLSSSRPLSLPFSSPSPLSRPLSPLLSSSPLLQPRGNTALPVASRLQHVQGESRKHTVASRRVAILTVNAAAPIHRNQGGASPQRTSRARANESRERRVRHPACIWPGGRTLRTVARAGTF</sequence>
<evidence type="ECO:0000313" key="2">
    <source>
        <dbReference type="EMBL" id="ROT85257.1"/>
    </source>
</evidence>
<organism evidence="2 3">
    <name type="scientific">Penaeus vannamei</name>
    <name type="common">Whiteleg shrimp</name>
    <name type="synonym">Litopenaeus vannamei</name>
    <dbReference type="NCBI Taxonomy" id="6689"/>
    <lineage>
        <taxon>Eukaryota</taxon>
        <taxon>Metazoa</taxon>
        <taxon>Ecdysozoa</taxon>
        <taxon>Arthropoda</taxon>
        <taxon>Crustacea</taxon>
        <taxon>Multicrustacea</taxon>
        <taxon>Malacostraca</taxon>
        <taxon>Eumalacostraca</taxon>
        <taxon>Eucarida</taxon>
        <taxon>Decapoda</taxon>
        <taxon>Dendrobranchiata</taxon>
        <taxon>Penaeoidea</taxon>
        <taxon>Penaeidae</taxon>
        <taxon>Penaeus</taxon>
    </lineage>
</organism>
<evidence type="ECO:0000313" key="3">
    <source>
        <dbReference type="Proteomes" id="UP000283509"/>
    </source>
</evidence>
<dbReference type="EMBL" id="QCYY01000344">
    <property type="protein sequence ID" value="ROT85257.1"/>
    <property type="molecule type" value="Genomic_DNA"/>
</dbReference>
<name>A0A423U981_PENVA</name>
<evidence type="ECO:0000256" key="1">
    <source>
        <dbReference type="SAM" id="MobiDB-lite"/>
    </source>
</evidence>
<protein>
    <submittedName>
        <fullName evidence="2">Uncharacterized protein</fullName>
    </submittedName>
</protein>
<dbReference type="Proteomes" id="UP000283509">
    <property type="component" value="Unassembled WGS sequence"/>
</dbReference>
<reference evidence="2 3" key="1">
    <citation type="submission" date="2018-04" db="EMBL/GenBank/DDBJ databases">
        <authorList>
            <person name="Zhang X."/>
            <person name="Yuan J."/>
            <person name="Li F."/>
            <person name="Xiang J."/>
        </authorList>
    </citation>
    <scope>NUCLEOTIDE SEQUENCE [LARGE SCALE GENOMIC DNA]</scope>
    <source>
        <tissue evidence="2">Muscle</tissue>
    </source>
</reference>